<feature type="transmembrane region" description="Helical" evidence="6">
    <location>
        <begin position="315"/>
        <end position="336"/>
    </location>
</feature>
<keyword evidence="4 6" id="KW-1133">Transmembrane helix</keyword>
<keyword evidence="3 6" id="KW-0812">Transmembrane</keyword>
<feature type="domain" description="SPX" evidence="7">
    <location>
        <begin position="1"/>
        <end position="216"/>
    </location>
</feature>
<feature type="transmembrane region" description="Helical" evidence="6">
    <location>
        <begin position="274"/>
        <end position="295"/>
    </location>
</feature>
<dbReference type="GO" id="GO:0006817">
    <property type="term" value="P:phosphate ion transport"/>
    <property type="evidence" value="ECO:0007669"/>
    <property type="project" value="TreeGrafter"/>
</dbReference>
<gene>
    <name evidence="8" type="ORF">SEV965_LOCUS33690</name>
</gene>
<dbReference type="PROSITE" id="PS51382">
    <property type="entry name" value="SPX"/>
    <property type="match status" value="1"/>
</dbReference>
<sequence>MKFGVYLSSNLTPEWNSQYIDYEYMKELLGKAVTAASILPDGDNNSAREQYFLRADEAFFEYCEKQLTKINTFFAEKLAEALRHFASLNDEIQSRMLMYGQVPPHHKPPAAVVQEGNEASHRNGDTTFTASQIQRPSMITSRSRILPDWLVKNADKQRKHPMHHKSTKDLKVAFSEYYLILILLQKYQLLNFIGFRKILKKHDKLFQTTRGDEWRKLHIDTATFYTSTAVTELIRNVETIYTNVFESGDRARAMKRLRVPPLEEKQSPMVTFRIGIFIGINCVLLPMVIILIVVLNKSQLGNPLAWREALHLYRSSFLIILQIILAGINVYGWSSAGVNHILIFEIDPRHHLTYQQLLEIGTCLSVFWCLSFIAFILTSYLDFYPFLQPLIFVILMILFLVNPAPILYRSARYWLLRTLGLVFSAAFHRIHFADNWFCNQITSIELAFFDLEYFFCLYLSDRQWWSTNLTSPASPKGILCTGWTRFLLQAFLLALPSSLRFIQCIRRYHDTKLKFPHLVNAGKYA</sequence>
<evidence type="ECO:0000313" key="9">
    <source>
        <dbReference type="Proteomes" id="UP000663889"/>
    </source>
</evidence>
<dbReference type="InterPro" id="IPR004331">
    <property type="entry name" value="SPX_dom"/>
</dbReference>
<dbReference type="PANTHER" id="PTHR10783">
    <property type="entry name" value="XENOTROPIC AND POLYTROPIC RETROVIRUS RECEPTOR 1-RELATED"/>
    <property type="match status" value="1"/>
</dbReference>
<dbReference type="Pfam" id="PF03105">
    <property type="entry name" value="SPX"/>
    <property type="match status" value="2"/>
</dbReference>
<dbReference type="GO" id="GO:0000822">
    <property type="term" value="F:inositol hexakisphosphate binding"/>
    <property type="evidence" value="ECO:0007669"/>
    <property type="project" value="TreeGrafter"/>
</dbReference>
<feature type="transmembrane region" description="Helical" evidence="6">
    <location>
        <begin position="357"/>
        <end position="377"/>
    </location>
</feature>
<evidence type="ECO:0000259" key="7">
    <source>
        <dbReference type="PROSITE" id="PS51382"/>
    </source>
</evidence>
<comment type="caution">
    <text evidence="8">The sequence shown here is derived from an EMBL/GenBank/DDBJ whole genome shotgun (WGS) entry which is preliminary data.</text>
</comment>
<accession>A0A815PNA8</accession>
<keyword evidence="5 6" id="KW-0472">Membrane</keyword>
<feature type="non-terminal residue" evidence="8">
    <location>
        <position position="1"/>
    </location>
</feature>
<dbReference type="GO" id="GO:0005794">
    <property type="term" value="C:Golgi apparatus"/>
    <property type="evidence" value="ECO:0007669"/>
    <property type="project" value="TreeGrafter"/>
</dbReference>
<evidence type="ECO:0000256" key="4">
    <source>
        <dbReference type="ARBA" id="ARBA00022989"/>
    </source>
</evidence>
<dbReference type="InterPro" id="IPR004342">
    <property type="entry name" value="EXS_C"/>
</dbReference>
<dbReference type="PANTHER" id="PTHR10783:SF103">
    <property type="entry name" value="SOLUTE CARRIER FAMILY 53 MEMBER 1"/>
    <property type="match status" value="1"/>
</dbReference>
<evidence type="ECO:0000256" key="2">
    <source>
        <dbReference type="ARBA" id="ARBA00009665"/>
    </source>
</evidence>
<evidence type="ECO:0000256" key="1">
    <source>
        <dbReference type="ARBA" id="ARBA00004141"/>
    </source>
</evidence>
<dbReference type="Proteomes" id="UP000663889">
    <property type="component" value="Unassembled WGS sequence"/>
</dbReference>
<proteinExistence type="inferred from homology"/>
<feature type="transmembrane region" description="Helical" evidence="6">
    <location>
        <begin position="383"/>
        <end position="401"/>
    </location>
</feature>
<name>A0A815PNA8_9BILA</name>
<dbReference type="AlphaFoldDB" id="A0A815PNA8"/>
<dbReference type="GO" id="GO:0016036">
    <property type="term" value="P:cellular response to phosphate starvation"/>
    <property type="evidence" value="ECO:0007669"/>
    <property type="project" value="TreeGrafter"/>
</dbReference>
<reference evidence="8" key="1">
    <citation type="submission" date="2021-02" db="EMBL/GenBank/DDBJ databases">
        <authorList>
            <person name="Nowell W R."/>
        </authorList>
    </citation>
    <scope>NUCLEOTIDE SEQUENCE</scope>
</reference>
<organism evidence="8 9">
    <name type="scientific">Rotaria sordida</name>
    <dbReference type="NCBI Taxonomy" id="392033"/>
    <lineage>
        <taxon>Eukaryota</taxon>
        <taxon>Metazoa</taxon>
        <taxon>Spiralia</taxon>
        <taxon>Gnathifera</taxon>
        <taxon>Rotifera</taxon>
        <taxon>Eurotatoria</taxon>
        <taxon>Bdelloidea</taxon>
        <taxon>Philodinida</taxon>
        <taxon>Philodinidae</taxon>
        <taxon>Rotaria</taxon>
    </lineage>
</organism>
<comment type="subcellular location">
    <subcellularLocation>
        <location evidence="1">Membrane</location>
        <topology evidence="1">Multi-pass membrane protein</topology>
    </subcellularLocation>
</comment>
<evidence type="ECO:0000313" key="8">
    <source>
        <dbReference type="EMBL" id="CAF1451092.1"/>
    </source>
</evidence>
<dbReference type="Pfam" id="PF03124">
    <property type="entry name" value="EXS"/>
    <property type="match status" value="1"/>
</dbReference>
<feature type="transmembrane region" description="Helical" evidence="6">
    <location>
        <begin position="177"/>
        <end position="195"/>
    </location>
</feature>
<evidence type="ECO:0000256" key="5">
    <source>
        <dbReference type="ARBA" id="ARBA00023136"/>
    </source>
</evidence>
<evidence type="ECO:0000256" key="3">
    <source>
        <dbReference type="ARBA" id="ARBA00022692"/>
    </source>
</evidence>
<dbReference type="EMBL" id="CAJNOU010004687">
    <property type="protein sequence ID" value="CAF1451092.1"/>
    <property type="molecule type" value="Genomic_DNA"/>
</dbReference>
<comment type="similarity">
    <text evidence="2">Belongs to the SYG1 (TC 2.A.94) family.</text>
</comment>
<dbReference type="GO" id="GO:0005886">
    <property type="term" value="C:plasma membrane"/>
    <property type="evidence" value="ECO:0007669"/>
    <property type="project" value="TreeGrafter"/>
</dbReference>
<evidence type="ECO:0000256" key="6">
    <source>
        <dbReference type="SAM" id="Phobius"/>
    </source>
</evidence>
<protein>
    <recommendedName>
        <fullName evidence="7">SPX domain-containing protein</fullName>
    </recommendedName>
</protein>
<dbReference type="CDD" id="cd14477">
    <property type="entry name" value="SPX_XPR1_like"/>
    <property type="match status" value="1"/>
</dbReference>